<name>A0A2V2N4E8_9EURY</name>
<dbReference type="Pfam" id="PF00440">
    <property type="entry name" value="TetR_N"/>
    <property type="match status" value="1"/>
</dbReference>
<keyword evidence="1" id="KW-0805">Transcription regulation</keyword>
<keyword evidence="2 4" id="KW-0238">DNA-binding</keyword>
<dbReference type="Proteomes" id="UP000245657">
    <property type="component" value="Unassembled WGS sequence"/>
</dbReference>
<comment type="caution">
    <text evidence="6">The sequence shown here is derived from an EMBL/GenBank/DDBJ whole genome shotgun (WGS) entry which is preliminary data.</text>
</comment>
<evidence type="ECO:0000313" key="6">
    <source>
        <dbReference type="EMBL" id="PWR70381.1"/>
    </source>
</evidence>
<dbReference type="InterPro" id="IPR001647">
    <property type="entry name" value="HTH_TetR"/>
</dbReference>
<sequence>MCQHHTYTLLTPVSLLHSEYKLLGMPRVLPDYKEESRKQILQIATRLILEKGYKNVNMGDIAAEAGMSRPTLYLYFKDKKDLLMATLQNLIEEVGNALESSLASSDTSPDGGFFDHVHELYGDKFTIFLEIFNATGIDPDLFHEIGRLHERILERMAIHIEKRIPACKDKMDPYIVSNALLALFIGLQFRRKVGLPQDQVRESWNTVLHALIGDT</sequence>
<proteinExistence type="predicted"/>
<keyword evidence="3" id="KW-0804">Transcription</keyword>
<dbReference type="EMBL" id="QGMY01000014">
    <property type="protein sequence ID" value="PWR70381.1"/>
    <property type="molecule type" value="Genomic_DNA"/>
</dbReference>
<organism evidence="6 7">
    <name type="scientific">Methanospirillum lacunae</name>
    <dbReference type="NCBI Taxonomy" id="668570"/>
    <lineage>
        <taxon>Archaea</taxon>
        <taxon>Methanobacteriati</taxon>
        <taxon>Methanobacteriota</taxon>
        <taxon>Stenosarchaea group</taxon>
        <taxon>Methanomicrobia</taxon>
        <taxon>Methanomicrobiales</taxon>
        <taxon>Methanospirillaceae</taxon>
        <taxon>Methanospirillum</taxon>
    </lineage>
</organism>
<dbReference type="GO" id="GO:0003677">
    <property type="term" value="F:DNA binding"/>
    <property type="evidence" value="ECO:0007669"/>
    <property type="project" value="UniProtKB-UniRule"/>
</dbReference>
<accession>A0A2V2N4E8</accession>
<dbReference type="SUPFAM" id="SSF46689">
    <property type="entry name" value="Homeodomain-like"/>
    <property type="match status" value="1"/>
</dbReference>
<dbReference type="InterPro" id="IPR009057">
    <property type="entry name" value="Homeodomain-like_sf"/>
</dbReference>
<dbReference type="InterPro" id="IPR050109">
    <property type="entry name" value="HTH-type_TetR-like_transc_reg"/>
</dbReference>
<evidence type="ECO:0000256" key="2">
    <source>
        <dbReference type="ARBA" id="ARBA00023125"/>
    </source>
</evidence>
<keyword evidence="7" id="KW-1185">Reference proteome</keyword>
<protein>
    <recommendedName>
        <fullName evidence="5">HTH tetR-type domain-containing protein</fullName>
    </recommendedName>
</protein>
<evidence type="ECO:0000256" key="1">
    <source>
        <dbReference type="ARBA" id="ARBA00023015"/>
    </source>
</evidence>
<dbReference type="FunFam" id="1.10.10.60:FF:000141">
    <property type="entry name" value="TetR family transcriptional regulator"/>
    <property type="match status" value="1"/>
</dbReference>
<dbReference type="PROSITE" id="PS50977">
    <property type="entry name" value="HTH_TETR_2"/>
    <property type="match status" value="1"/>
</dbReference>
<feature type="domain" description="HTH tetR-type" evidence="5">
    <location>
        <begin position="34"/>
        <end position="94"/>
    </location>
</feature>
<dbReference type="PANTHER" id="PTHR30055">
    <property type="entry name" value="HTH-TYPE TRANSCRIPTIONAL REGULATOR RUTR"/>
    <property type="match status" value="1"/>
</dbReference>
<evidence type="ECO:0000256" key="3">
    <source>
        <dbReference type="ARBA" id="ARBA00023163"/>
    </source>
</evidence>
<dbReference type="Gene3D" id="1.10.357.10">
    <property type="entry name" value="Tetracycline Repressor, domain 2"/>
    <property type="match status" value="1"/>
</dbReference>
<evidence type="ECO:0000313" key="7">
    <source>
        <dbReference type="Proteomes" id="UP000245657"/>
    </source>
</evidence>
<feature type="DNA-binding region" description="H-T-H motif" evidence="4">
    <location>
        <begin position="57"/>
        <end position="76"/>
    </location>
</feature>
<evidence type="ECO:0000256" key="4">
    <source>
        <dbReference type="PROSITE-ProRule" id="PRU00335"/>
    </source>
</evidence>
<evidence type="ECO:0000259" key="5">
    <source>
        <dbReference type="PROSITE" id="PS50977"/>
    </source>
</evidence>
<dbReference type="AlphaFoldDB" id="A0A2V2N4E8"/>
<reference evidence="6 7" key="1">
    <citation type="submission" date="2018-05" db="EMBL/GenBank/DDBJ databases">
        <title>Draft genome of Methanospirillum lacunae Ki8-1.</title>
        <authorList>
            <person name="Dueholm M.S."/>
            <person name="Nielsen P.H."/>
            <person name="Bakmann L.F."/>
            <person name="Otzen D.E."/>
        </authorList>
    </citation>
    <scope>NUCLEOTIDE SEQUENCE [LARGE SCALE GENOMIC DNA]</scope>
    <source>
        <strain evidence="6 7">Ki8-1</strain>
    </source>
</reference>
<dbReference type="PRINTS" id="PR00455">
    <property type="entry name" value="HTHTETR"/>
</dbReference>
<gene>
    <name evidence="6" type="ORF">DK846_14985</name>
</gene>